<dbReference type="InterPro" id="IPR029058">
    <property type="entry name" value="AB_hydrolase_fold"/>
</dbReference>
<dbReference type="Pfam" id="PF05705">
    <property type="entry name" value="DUF829"/>
    <property type="match status" value="1"/>
</dbReference>
<comment type="similarity">
    <text evidence="1">Belongs to the TMEM53 family.</text>
</comment>
<evidence type="ECO:0000313" key="8">
    <source>
        <dbReference type="EMBL" id="KAF1991798.1"/>
    </source>
</evidence>
<keyword evidence="9" id="KW-1185">Reference proteome</keyword>
<evidence type="ECO:0000256" key="7">
    <source>
        <dbReference type="SAM" id="Phobius"/>
    </source>
</evidence>
<protein>
    <recommendedName>
        <fullName evidence="10">Indole-diterpene biosynthesis protein PaxU</fullName>
    </recommendedName>
</protein>
<dbReference type="Proteomes" id="UP000800041">
    <property type="component" value="Unassembled WGS sequence"/>
</dbReference>
<evidence type="ECO:0008006" key="10">
    <source>
        <dbReference type="Google" id="ProtNLM"/>
    </source>
</evidence>
<evidence type="ECO:0000256" key="2">
    <source>
        <dbReference type="ARBA" id="ARBA00022692"/>
    </source>
</evidence>
<sequence>FQLLGPNLYLYDPPPLSSSQEGLQTVSATVSPDLIILCTWMAAAPKHILKYTARYLATHPSTRLLLLTTSLSDMTTISNYTQESRLAPALPILRSAITNPSSPGTPKVLLHVFSNGGTHTSARLAHAYASSYSSPLLLAGIALDSCPGAASYGTGLAAMTAGLPRSMPFPLRWGAVALIHLALVTMMVGTEVFGIENAVGRLRRENLDAGLFELRKGGKRVYLYGPGDAMVEWRDVEAHAEEAKGLGCEIRLERFEGTGHVSHVVREPERYWGAVEDCW</sequence>
<evidence type="ECO:0000256" key="4">
    <source>
        <dbReference type="ARBA" id="ARBA00023136"/>
    </source>
</evidence>
<organism evidence="8 9">
    <name type="scientific">Aulographum hederae CBS 113979</name>
    <dbReference type="NCBI Taxonomy" id="1176131"/>
    <lineage>
        <taxon>Eukaryota</taxon>
        <taxon>Fungi</taxon>
        <taxon>Dikarya</taxon>
        <taxon>Ascomycota</taxon>
        <taxon>Pezizomycotina</taxon>
        <taxon>Dothideomycetes</taxon>
        <taxon>Pleosporomycetidae</taxon>
        <taxon>Aulographales</taxon>
        <taxon>Aulographaceae</taxon>
    </lineage>
</organism>
<dbReference type="SUPFAM" id="SSF53474">
    <property type="entry name" value="alpha/beta-Hydrolases"/>
    <property type="match status" value="1"/>
</dbReference>
<proteinExistence type="inferred from homology"/>
<evidence type="ECO:0000256" key="6">
    <source>
        <dbReference type="ARBA" id="ARBA00034303"/>
    </source>
</evidence>
<accession>A0A6G1HFU3</accession>
<dbReference type="InterPro" id="IPR008547">
    <property type="entry name" value="DUF829_TMEM53"/>
</dbReference>
<name>A0A6G1HFU3_9PEZI</name>
<dbReference type="AlphaFoldDB" id="A0A6G1HFU3"/>
<evidence type="ECO:0000313" key="9">
    <source>
        <dbReference type="Proteomes" id="UP000800041"/>
    </source>
</evidence>
<dbReference type="EMBL" id="ML977138">
    <property type="protein sequence ID" value="KAF1991798.1"/>
    <property type="molecule type" value="Genomic_DNA"/>
</dbReference>
<dbReference type="GO" id="GO:0005640">
    <property type="term" value="C:nuclear outer membrane"/>
    <property type="evidence" value="ECO:0007669"/>
    <property type="project" value="UniProtKB-SubCell"/>
</dbReference>
<feature type="non-terminal residue" evidence="8">
    <location>
        <position position="1"/>
    </location>
</feature>
<evidence type="ECO:0000256" key="3">
    <source>
        <dbReference type="ARBA" id="ARBA00022989"/>
    </source>
</evidence>
<keyword evidence="2 7" id="KW-0812">Transmembrane</keyword>
<feature type="transmembrane region" description="Helical" evidence="7">
    <location>
        <begin position="173"/>
        <end position="195"/>
    </location>
</feature>
<dbReference type="PANTHER" id="PTHR12265">
    <property type="entry name" value="TRANSMEMBRANE PROTEIN 53"/>
    <property type="match status" value="1"/>
</dbReference>
<comment type="subcellular location">
    <subcellularLocation>
        <location evidence="6">Nucleus outer membrane</location>
        <topology evidence="6">Single-pass membrane protein</topology>
    </subcellularLocation>
</comment>
<evidence type="ECO:0000256" key="1">
    <source>
        <dbReference type="ARBA" id="ARBA00007387"/>
    </source>
</evidence>
<keyword evidence="4 7" id="KW-0472">Membrane</keyword>
<dbReference type="OrthoDB" id="77878at2759"/>
<dbReference type="PANTHER" id="PTHR12265:SF30">
    <property type="entry name" value="TRANSMEMBRANE PROTEIN 53"/>
    <property type="match status" value="1"/>
</dbReference>
<keyword evidence="3 7" id="KW-1133">Transmembrane helix</keyword>
<gene>
    <name evidence="8" type="ORF">K402DRAFT_304558</name>
</gene>
<evidence type="ECO:0000256" key="5">
    <source>
        <dbReference type="ARBA" id="ARBA00023242"/>
    </source>
</evidence>
<feature type="non-terminal residue" evidence="8">
    <location>
        <position position="279"/>
    </location>
</feature>
<reference evidence="8" key="1">
    <citation type="journal article" date="2020" name="Stud. Mycol.">
        <title>101 Dothideomycetes genomes: a test case for predicting lifestyles and emergence of pathogens.</title>
        <authorList>
            <person name="Haridas S."/>
            <person name="Albert R."/>
            <person name="Binder M."/>
            <person name="Bloem J."/>
            <person name="Labutti K."/>
            <person name="Salamov A."/>
            <person name="Andreopoulos B."/>
            <person name="Baker S."/>
            <person name="Barry K."/>
            <person name="Bills G."/>
            <person name="Bluhm B."/>
            <person name="Cannon C."/>
            <person name="Castanera R."/>
            <person name="Culley D."/>
            <person name="Daum C."/>
            <person name="Ezra D."/>
            <person name="Gonzalez J."/>
            <person name="Henrissat B."/>
            <person name="Kuo A."/>
            <person name="Liang C."/>
            <person name="Lipzen A."/>
            <person name="Lutzoni F."/>
            <person name="Magnuson J."/>
            <person name="Mondo S."/>
            <person name="Nolan M."/>
            <person name="Ohm R."/>
            <person name="Pangilinan J."/>
            <person name="Park H.-J."/>
            <person name="Ramirez L."/>
            <person name="Alfaro M."/>
            <person name="Sun H."/>
            <person name="Tritt A."/>
            <person name="Yoshinaga Y."/>
            <person name="Zwiers L.-H."/>
            <person name="Turgeon B."/>
            <person name="Goodwin S."/>
            <person name="Spatafora J."/>
            <person name="Crous P."/>
            <person name="Grigoriev I."/>
        </authorList>
    </citation>
    <scope>NUCLEOTIDE SEQUENCE</scope>
    <source>
        <strain evidence="8">CBS 113979</strain>
    </source>
</reference>
<keyword evidence="5" id="KW-0539">Nucleus</keyword>